<reference evidence="1" key="1">
    <citation type="submission" date="2021-02" db="EMBL/GenBank/DDBJ databases">
        <title>Infant gut strain persistence is associated with maternal origin, phylogeny, and functional potential including surface adhesion and iron acquisition.</title>
        <authorList>
            <person name="Lou Y.C."/>
        </authorList>
    </citation>
    <scope>NUCLEOTIDE SEQUENCE</scope>
    <source>
        <strain evidence="1">L3_101_000M1_dasL3_101_000M1_concoct_87</strain>
    </source>
</reference>
<sequence length="52" mass="5948">MDTKATISAAPKELTDRQLVNTPIGPVCMSRTEYELYRAELELRKAKETQHL</sequence>
<comment type="caution">
    <text evidence="1">The sequence shown here is derived from an EMBL/GenBank/DDBJ whole genome shotgun (WGS) entry which is preliminary data.</text>
</comment>
<evidence type="ECO:0000313" key="2">
    <source>
        <dbReference type="Proteomes" id="UP000759273"/>
    </source>
</evidence>
<dbReference type="AlphaFoldDB" id="A0A943DCG3"/>
<organism evidence="1 2">
    <name type="scientific">Subdoligranulum variabile</name>
    <dbReference type="NCBI Taxonomy" id="214851"/>
    <lineage>
        <taxon>Bacteria</taxon>
        <taxon>Bacillati</taxon>
        <taxon>Bacillota</taxon>
        <taxon>Clostridia</taxon>
        <taxon>Eubacteriales</taxon>
        <taxon>Oscillospiraceae</taxon>
        <taxon>Subdoligranulum</taxon>
    </lineage>
</organism>
<evidence type="ECO:0000313" key="1">
    <source>
        <dbReference type="EMBL" id="MBS5333203.1"/>
    </source>
</evidence>
<dbReference type="EMBL" id="JAGZGG010000033">
    <property type="protein sequence ID" value="MBS5333203.1"/>
    <property type="molecule type" value="Genomic_DNA"/>
</dbReference>
<accession>A0A943DCG3</accession>
<gene>
    <name evidence="1" type="ORF">KHY36_11830</name>
</gene>
<protein>
    <submittedName>
        <fullName evidence="1">Uncharacterized protein</fullName>
    </submittedName>
</protein>
<dbReference type="Proteomes" id="UP000759273">
    <property type="component" value="Unassembled WGS sequence"/>
</dbReference>
<name>A0A943DCG3_9FIRM</name>
<proteinExistence type="predicted"/>